<keyword evidence="2" id="KW-0812">Transmembrane</keyword>
<dbReference type="PANTHER" id="PTHR46580">
    <property type="entry name" value="SENSOR KINASE-RELATED"/>
    <property type="match status" value="1"/>
</dbReference>
<proteinExistence type="predicted"/>
<dbReference type="PANTHER" id="PTHR46580:SF4">
    <property type="entry name" value="ATP_GTP-BINDING PROTEIN"/>
    <property type="match status" value="1"/>
</dbReference>
<accession>A0A816YDE6</accession>
<reference evidence="3" key="1">
    <citation type="submission" date="2021-02" db="EMBL/GenBank/DDBJ databases">
        <authorList>
            <person name="Nowell W R."/>
        </authorList>
    </citation>
    <scope>NUCLEOTIDE SEQUENCE</scope>
</reference>
<dbReference type="Pfam" id="PF13517">
    <property type="entry name" value="FG-GAP_3"/>
    <property type="match status" value="11"/>
</dbReference>
<evidence type="ECO:0000313" key="3">
    <source>
        <dbReference type="EMBL" id="CAF2157847.1"/>
    </source>
</evidence>
<dbReference type="SUPFAM" id="SSF69318">
    <property type="entry name" value="Integrin alpha N-terminal domain"/>
    <property type="match status" value="5"/>
</dbReference>
<dbReference type="InterPro" id="IPR013517">
    <property type="entry name" value="FG-GAP"/>
</dbReference>
<dbReference type="Proteomes" id="UP000663887">
    <property type="component" value="Unassembled WGS sequence"/>
</dbReference>
<evidence type="ECO:0000256" key="2">
    <source>
        <dbReference type="SAM" id="Phobius"/>
    </source>
</evidence>
<gene>
    <name evidence="3" type="ORF">XDN619_LOCUS29978</name>
</gene>
<keyword evidence="1" id="KW-0732">Signal</keyword>
<keyword evidence="2" id="KW-1133">Transmembrane helix</keyword>
<evidence type="ECO:0000313" key="4">
    <source>
        <dbReference type="Proteomes" id="UP000663887"/>
    </source>
</evidence>
<organism evidence="3 4">
    <name type="scientific">Rotaria magnacalcarata</name>
    <dbReference type="NCBI Taxonomy" id="392030"/>
    <lineage>
        <taxon>Eukaryota</taxon>
        <taxon>Metazoa</taxon>
        <taxon>Spiralia</taxon>
        <taxon>Gnathifera</taxon>
        <taxon>Rotifera</taxon>
        <taxon>Eurotatoria</taxon>
        <taxon>Bdelloidea</taxon>
        <taxon>Philodinida</taxon>
        <taxon>Philodinidae</taxon>
        <taxon>Rotaria</taxon>
    </lineage>
</organism>
<name>A0A816YDE6_9BILA</name>
<dbReference type="Gene3D" id="2.130.10.130">
    <property type="entry name" value="Integrin alpha, N-terminal"/>
    <property type="match status" value="6"/>
</dbReference>
<feature type="transmembrane region" description="Helical" evidence="2">
    <location>
        <begin position="55"/>
        <end position="77"/>
    </location>
</feature>
<dbReference type="Gene3D" id="2.30.30.100">
    <property type="match status" value="3"/>
</dbReference>
<evidence type="ECO:0000256" key="1">
    <source>
        <dbReference type="ARBA" id="ARBA00022729"/>
    </source>
</evidence>
<comment type="caution">
    <text evidence="3">The sequence shown here is derived from an EMBL/GenBank/DDBJ whole genome shotgun (WGS) entry which is preliminary data.</text>
</comment>
<dbReference type="InterPro" id="IPR028994">
    <property type="entry name" value="Integrin_alpha_N"/>
</dbReference>
<dbReference type="EMBL" id="CAJNRG010014792">
    <property type="protein sequence ID" value="CAF2157847.1"/>
    <property type="molecule type" value="Genomic_DNA"/>
</dbReference>
<keyword evidence="2" id="KW-0472">Membrane</keyword>
<sequence>MHTISITDNHLSANNNHNHTNSVINANTFDNTFNVSYDQRQPQAKKKPKWYQHQTSIRICFALWFTIILATIGIIVICLAQPDSTHLICEKTFISKTKKSYTYDSRPRYVAVADFNNDNHLDLAIVNSFAANIVILLGDGNGTFSRQYTNWVNDESAPYWIDVGDFNNDMLLDIAVANYDSHDIDILRGYGNGTFSIEFTLGLGSSRPMLLTVGNFNEDNILDIAVASNGTLDLTILIGSGDGSFEIQTNYYLGHDSMPYSIDVADLNYDNKTDIMIVDYGTSNLIILFATGNGEFSIERYSTGDNSYPCSVALGDFNSDHFIDAAVVYTTIDQVCIFQGSENGTFQATEQFLIGSSLSRKFIVAGRLNVNTTLDLIVVDSSTNNTIVLEGTGDGKFAVKAKHSTGSNSGPYVIAAGDFDHDSKSDIVVVNYGINSILVLRSYTTSLISTENRWSPDSEFQPLSMIVYDINNDQNLDVIAADGSSNSVVLFLGNGNGSFDMREAFSIKNDQSGPYLIAVGNFNNDNQTDIVVTLYLTYKVRIYFGQKNGSFVQGYECEVSPDWMLIVLLAGDFNDDKNLDLVVGNADDGQLAILLGNGNGSLGEPLYYTSVYSSDILVAMGDFNSDNITDFAIANSDSHAFVISLGNGDGTFKDPTYLSNEDYYTNCLVIGDLNKDTIVDIVITIPDNSGIGISLGKKDGTFESMYFYEDELGSYPMFIVLNYFNKDSNIDIAILNSITPSIDVFYGNGDGMFRTNSTLNLENGSDPLLMATGDFNKDGEIDIVTADTVSNDLSLFLLQYKPDFINKNTYPQESGAHPSAVTVGDFNNDLQMDIVVANSRTNEVRILMDYSSSSTFMKTATYSTGENSHPQQVVVADFNKDSQLDIAVVNSWSNTLKVFLISNNGTTANSTEYSTGSKSSPNSLAVGDFNKDGWTDIVVANNESSNIGIFLGYDYPTFDSQIIRIEQHNSYPTYVVVGDFNGDSQWDIAVTCFKKNSVSVFLGLGNGTFENEISNPLPTSSYPTAMVVGDFNNDNQSDIVVVNSRGKTISVLLGYGNGTFATDISKSTGKSSPVFIAMGDFNKDNKLDIAVAFQKDDNVGVFMGYGNGSFSEQIVYKLPNRSSPVWLIVHDFNKDNVQDMAVANFNENHVGILLGYGNGTFGDIIIYSTGTNSGPCAIAIGDFNNDNNIDIAVANLHRKTIGIMFGYGNGSFLLQVTYSVGSGALLKSIVVGDMNNDTILDIAASNCGDAKTNIGILYGLGNGTFLVPKLYSTGSNVIVTSIAIADFDNDGRNDVVASNANKNRICILLRDKTEPFGEQVTFSTGNNSNPYAVVVSDFNNDNKLDIAVANSQANNIGIFLGYGNGSFANQYKYDTGASSIPIAIATGDFNNDKQVDTVVANSNKNTICIFLGYGNGNFTLLKCYSTGLGSEPSFIVVGDLNKNNQTDLVVTNKGINNLLVLYGVGNGTFATPILYSLGYDSSPVSAAIEDFNNDSWLDIVVTNDDWNYIEVLLQTC</sequence>
<protein>
    <submittedName>
        <fullName evidence="3">Uncharacterized protein</fullName>
    </submittedName>
</protein>